<reference evidence="2" key="1">
    <citation type="submission" date="2023-07" db="EMBL/GenBank/DDBJ databases">
        <title>Characterization of two Paracoccaceae strains isolated from Phycosphere and proposal of Xinfangfangia lacusdiani sp. nov.</title>
        <authorList>
            <person name="Deng Y."/>
            <person name="Zhang Y.Q."/>
        </authorList>
    </citation>
    <scope>NUCLEOTIDE SEQUENCE [LARGE SCALE GENOMIC DNA]</scope>
    <source>
        <strain evidence="2">CPCC 101403</strain>
    </source>
</reference>
<dbReference type="Proteomes" id="UP001251085">
    <property type="component" value="Unassembled WGS sequence"/>
</dbReference>
<gene>
    <name evidence="1" type="ORF">RM190_03575</name>
</gene>
<keyword evidence="2" id="KW-1185">Reference proteome</keyword>
<evidence type="ECO:0000313" key="1">
    <source>
        <dbReference type="EMBL" id="MDT1060924.1"/>
    </source>
</evidence>
<evidence type="ECO:0000313" key="2">
    <source>
        <dbReference type="Proteomes" id="UP001251085"/>
    </source>
</evidence>
<protein>
    <submittedName>
        <fullName evidence="1">Uncharacterized protein</fullName>
    </submittedName>
</protein>
<sequence>MTDSELALAKRRMLLGVPRDEGASVAVRELSPVSFSVTEIGPDHVRFRLVDDRGLSLDLVLNPVVAAALRDCIKASLSV</sequence>
<accession>A0ABU3E9M9</accession>
<dbReference type="EMBL" id="JAVRQI010000002">
    <property type="protein sequence ID" value="MDT1060924.1"/>
    <property type="molecule type" value="Genomic_DNA"/>
</dbReference>
<organism evidence="1 2">
    <name type="scientific">Paracoccus broussonetiae</name>
    <dbReference type="NCBI Taxonomy" id="3075834"/>
    <lineage>
        <taxon>Bacteria</taxon>
        <taxon>Pseudomonadati</taxon>
        <taxon>Pseudomonadota</taxon>
        <taxon>Alphaproteobacteria</taxon>
        <taxon>Rhodobacterales</taxon>
        <taxon>Paracoccaceae</taxon>
        <taxon>Paracoccus</taxon>
    </lineage>
</organism>
<comment type="caution">
    <text evidence="1">The sequence shown here is derived from an EMBL/GenBank/DDBJ whole genome shotgun (WGS) entry which is preliminary data.</text>
</comment>
<name>A0ABU3E9M9_9RHOB</name>
<dbReference type="RefSeq" id="WP_311758030.1">
    <property type="nucleotide sequence ID" value="NZ_JAVRQI010000002.1"/>
</dbReference>
<proteinExistence type="predicted"/>